<proteinExistence type="inferred from homology"/>
<protein>
    <submittedName>
        <fullName evidence="3">Carbon-nitrogen family hydrolase</fullName>
    </submittedName>
</protein>
<evidence type="ECO:0000313" key="4">
    <source>
        <dbReference type="Proteomes" id="UP000288096"/>
    </source>
</evidence>
<comment type="similarity">
    <text evidence="1">Belongs to the carbon-nitrogen hydrolase superfamily. NIT1/NIT2 family.</text>
</comment>
<reference evidence="4" key="2">
    <citation type="submission" date="2019-01" db="EMBL/GenBank/DDBJ databases">
        <title>Genome sequence of Desulfonema ishimotonii strain Tokyo 01.</title>
        <authorList>
            <person name="Fukui M."/>
        </authorList>
    </citation>
    <scope>NUCLEOTIDE SEQUENCE [LARGE SCALE GENOMIC DNA]</scope>
    <source>
        <strain evidence="4">Tokyo 01</strain>
    </source>
</reference>
<dbReference type="Gene3D" id="3.60.110.10">
    <property type="entry name" value="Carbon-nitrogen hydrolase"/>
    <property type="match status" value="1"/>
</dbReference>
<dbReference type="InterPro" id="IPR003010">
    <property type="entry name" value="C-N_Hydrolase"/>
</dbReference>
<dbReference type="InterPro" id="IPR036526">
    <property type="entry name" value="C-N_Hydrolase_sf"/>
</dbReference>
<organism evidence="3 4">
    <name type="scientific">Desulfonema ishimotonii</name>
    <dbReference type="NCBI Taxonomy" id="45657"/>
    <lineage>
        <taxon>Bacteria</taxon>
        <taxon>Pseudomonadati</taxon>
        <taxon>Thermodesulfobacteriota</taxon>
        <taxon>Desulfobacteria</taxon>
        <taxon>Desulfobacterales</taxon>
        <taxon>Desulfococcaceae</taxon>
        <taxon>Desulfonema</taxon>
    </lineage>
</organism>
<evidence type="ECO:0000259" key="2">
    <source>
        <dbReference type="PROSITE" id="PS50263"/>
    </source>
</evidence>
<dbReference type="SUPFAM" id="SSF56317">
    <property type="entry name" value="Carbon-nitrogen hydrolase"/>
    <property type="match status" value="1"/>
</dbReference>
<dbReference type="Proteomes" id="UP000288096">
    <property type="component" value="Unassembled WGS sequence"/>
</dbReference>
<comment type="caution">
    <text evidence="3">The sequence shown here is derived from an EMBL/GenBank/DDBJ whole genome shotgun (WGS) entry which is preliminary data.</text>
</comment>
<dbReference type="AlphaFoldDB" id="A0A401FW80"/>
<dbReference type="RefSeq" id="WP_124328510.1">
    <property type="nucleotide sequence ID" value="NZ_BEXT01000001.1"/>
</dbReference>
<evidence type="ECO:0000256" key="1">
    <source>
        <dbReference type="ARBA" id="ARBA00010613"/>
    </source>
</evidence>
<dbReference type="EMBL" id="BEXT01000001">
    <property type="protein sequence ID" value="GBC61194.1"/>
    <property type="molecule type" value="Genomic_DNA"/>
</dbReference>
<dbReference type="PANTHER" id="PTHR23088">
    <property type="entry name" value="NITRILASE-RELATED"/>
    <property type="match status" value="1"/>
</dbReference>
<reference evidence="4" key="1">
    <citation type="submission" date="2017-11" db="EMBL/GenBank/DDBJ databases">
        <authorList>
            <person name="Watanabe M."/>
            <person name="Kojima H."/>
        </authorList>
    </citation>
    <scope>NUCLEOTIDE SEQUENCE [LARGE SCALE GENOMIC DNA]</scope>
    <source>
        <strain evidence="4">Tokyo 01</strain>
    </source>
</reference>
<dbReference type="PROSITE" id="PS01227">
    <property type="entry name" value="UPF0012"/>
    <property type="match status" value="1"/>
</dbReference>
<keyword evidence="3" id="KW-0378">Hydrolase</keyword>
<sequence>MKDRQQAFRGGFVQFDVKLGETDANLAAVTAYIEELAQQGVSLAVLPEMWTCGFDNDNLPAHARRTPEILVQLGRLAVRHRMIIAGSMPESDGDRVFNTLYLIDADGSPAGAYRKVHLFSVTGENRYFAAGDRNVVCDTSLGRIGLMTCYDLRFPELCRALTLRGAGLILVPAQWPDTRIDRWDVLARARAIENQVYLIGCNRCGTENNTVFSGHSLIADPSGEVLQWLENGESGIRYADIRPDRIRKIREYMPSLKERMPEAYAV</sequence>
<feature type="domain" description="CN hydrolase" evidence="2">
    <location>
        <begin position="8"/>
        <end position="243"/>
    </location>
</feature>
<dbReference type="OrthoDB" id="9811121at2"/>
<dbReference type="Pfam" id="PF00795">
    <property type="entry name" value="CN_hydrolase"/>
    <property type="match status" value="1"/>
</dbReference>
<dbReference type="GO" id="GO:0016787">
    <property type="term" value="F:hydrolase activity"/>
    <property type="evidence" value="ECO:0007669"/>
    <property type="project" value="UniProtKB-KW"/>
</dbReference>
<dbReference type="PANTHER" id="PTHR23088:SF27">
    <property type="entry name" value="DEAMINATED GLUTATHIONE AMIDASE"/>
    <property type="match status" value="1"/>
</dbReference>
<dbReference type="InterPro" id="IPR001110">
    <property type="entry name" value="UPF0012_CS"/>
</dbReference>
<gene>
    <name evidence="3" type="ORF">DENIS_2154</name>
</gene>
<keyword evidence="4" id="KW-1185">Reference proteome</keyword>
<accession>A0A401FW80</accession>
<dbReference type="PROSITE" id="PS50263">
    <property type="entry name" value="CN_HYDROLASE"/>
    <property type="match status" value="1"/>
</dbReference>
<name>A0A401FW80_9BACT</name>
<dbReference type="CDD" id="cd07583">
    <property type="entry name" value="nitrilase_5"/>
    <property type="match status" value="1"/>
</dbReference>
<evidence type="ECO:0000313" key="3">
    <source>
        <dbReference type="EMBL" id="GBC61194.1"/>
    </source>
</evidence>